<keyword evidence="8 10" id="KW-1133">Transmembrane helix</keyword>
<feature type="transmembrane region" description="Helical" evidence="10">
    <location>
        <begin position="35"/>
        <end position="59"/>
    </location>
</feature>
<reference evidence="12" key="1">
    <citation type="submission" date="2022-04" db="EMBL/GenBank/DDBJ databases">
        <title>Corynebacterium kalidii LD5P10.</title>
        <authorList>
            <person name="Sun J.Q."/>
        </authorList>
    </citation>
    <scope>NUCLEOTIDE SEQUENCE</scope>
    <source>
        <strain evidence="12">LD5P10</strain>
    </source>
</reference>
<comment type="similarity">
    <text evidence="2">Belongs to the ArsB family.</text>
</comment>
<organism evidence="12 13">
    <name type="scientific">Corynebacterium kalidii</name>
    <dbReference type="NCBI Taxonomy" id="2931982"/>
    <lineage>
        <taxon>Bacteria</taxon>
        <taxon>Bacillati</taxon>
        <taxon>Actinomycetota</taxon>
        <taxon>Actinomycetes</taxon>
        <taxon>Mycobacteriales</taxon>
        <taxon>Corynebacteriaceae</taxon>
        <taxon>Corynebacterium</taxon>
    </lineage>
</organism>
<dbReference type="PRINTS" id="PR00758">
    <property type="entry name" value="ARSENICPUMP"/>
</dbReference>
<evidence type="ECO:0000256" key="8">
    <source>
        <dbReference type="ARBA" id="ARBA00022989"/>
    </source>
</evidence>
<keyword evidence="13" id="KW-1185">Reference proteome</keyword>
<feature type="transmembrane region" description="Helical" evidence="10">
    <location>
        <begin position="6"/>
        <end position="23"/>
    </location>
</feature>
<evidence type="ECO:0000256" key="10">
    <source>
        <dbReference type="SAM" id="Phobius"/>
    </source>
</evidence>
<sequence length="401" mass="41433">MQRTGWLAAGAVITAAAVHLVWRDPQAAVFLAARLAPILVFVTAMSVVVNLAADAGVFTAVTRRVTVRAGALGPTARRWWTWAVSMSLAVVSTIFLSLDTTVLLITPLVIALARHTGVNVTALALGVVWVANLGSLLLPVSNLTNLLAVSGDVIDSQSHYMALSWVPATVALVLALAASAIALRMSADPSPTTTDSVAGTTSPVLRASLVVLVLLLPLLASPVPFWLSSTVAAGALIALFLRHPVHRRSLTSALVPWSSLALITVLSTVAASIHSTGADALVRDAFQTATPAPGFGSSFMELMSVSAAGGILSNIVNNIPAYLALEPAAGTAASLMSLLVGVNAGPVITPWASLATVLWADQLRRAAIPVPWRTFIYVGLVLAPLAVVGPVAAISFLPWGE</sequence>
<accession>A0A9X1WH56</accession>
<evidence type="ECO:0000256" key="4">
    <source>
        <dbReference type="ARBA" id="ARBA00022448"/>
    </source>
</evidence>
<dbReference type="GO" id="GO:0046685">
    <property type="term" value="P:response to arsenic-containing substance"/>
    <property type="evidence" value="ECO:0007669"/>
    <property type="project" value="UniProtKB-KW"/>
</dbReference>
<dbReference type="Proteomes" id="UP001139207">
    <property type="component" value="Unassembled WGS sequence"/>
</dbReference>
<evidence type="ECO:0000256" key="1">
    <source>
        <dbReference type="ARBA" id="ARBA00004651"/>
    </source>
</evidence>
<dbReference type="InterPro" id="IPR004680">
    <property type="entry name" value="Cit_transptr-like_dom"/>
</dbReference>
<proteinExistence type="inferred from homology"/>
<feature type="transmembrane region" description="Helical" evidence="10">
    <location>
        <begin position="160"/>
        <end position="183"/>
    </location>
</feature>
<dbReference type="InterPro" id="IPR000802">
    <property type="entry name" value="Arsenical_pump_ArsB"/>
</dbReference>
<dbReference type="AlphaFoldDB" id="A0A9X1WH56"/>
<gene>
    <name evidence="12" type="ORF">MUN33_06560</name>
</gene>
<evidence type="ECO:0000313" key="13">
    <source>
        <dbReference type="Proteomes" id="UP001139207"/>
    </source>
</evidence>
<dbReference type="GO" id="GO:0005886">
    <property type="term" value="C:plasma membrane"/>
    <property type="evidence" value="ECO:0007669"/>
    <property type="project" value="UniProtKB-SubCell"/>
</dbReference>
<comment type="caution">
    <text evidence="12">The sequence shown here is derived from an EMBL/GenBank/DDBJ whole genome shotgun (WGS) entry which is preliminary data.</text>
</comment>
<dbReference type="Pfam" id="PF03600">
    <property type="entry name" value="CitMHS"/>
    <property type="match status" value="1"/>
</dbReference>
<evidence type="ECO:0000259" key="11">
    <source>
        <dbReference type="Pfam" id="PF03600"/>
    </source>
</evidence>
<dbReference type="PANTHER" id="PTHR43302:SF5">
    <property type="entry name" value="TRANSPORTER ARSB-RELATED"/>
    <property type="match status" value="1"/>
</dbReference>
<name>A0A9X1WH56_9CORY</name>
<feature type="transmembrane region" description="Helical" evidence="10">
    <location>
        <begin position="253"/>
        <end position="273"/>
    </location>
</feature>
<comment type="subcellular location">
    <subcellularLocation>
        <location evidence="1">Cell membrane</location>
        <topology evidence="1">Multi-pass membrane protein</topology>
    </subcellularLocation>
</comment>
<evidence type="ECO:0000256" key="3">
    <source>
        <dbReference type="ARBA" id="ARBA00009843"/>
    </source>
</evidence>
<feature type="transmembrane region" description="Helical" evidence="10">
    <location>
        <begin position="203"/>
        <end position="219"/>
    </location>
</feature>
<evidence type="ECO:0000256" key="2">
    <source>
        <dbReference type="ARBA" id="ARBA00006433"/>
    </source>
</evidence>
<feature type="transmembrane region" description="Helical" evidence="10">
    <location>
        <begin position="332"/>
        <end position="354"/>
    </location>
</feature>
<keyword evidence="4" id="KW-0813">Transport</keyword>
<feature type="transmembrane region" description="Helical" evidence="10">
    <location>
        <begin position="117"/>
        <end position="140"/>
    </location>
</feature>
<dbReference type="EMBL" id="JALIEA010000012">
    <property type="protein sequence ID" value="MCJ7858378.1"/>
    <property type="molecule type" value="Genomic_DNA"/>
</dbReference>
<dbReference type="GO" id="GO:0015105">
    <property type="term" value="F:arsenite transmembrane transporter activity"/>
    <property type="evidence" value="ECO:0007669"/>
    <property type="project" value="InterPro"/>
</dbReference>
<feature type="transmembrane region" description="Helical" evidence="10">
    <location>
        <begin position="79"/>
        <end position="105"/>
    </location>
</feature>
<evidence type="ECO:0000256" key="9">
    <source>
        <dbReference type="ARBA" id="ARBA00023136"/>
    </source>
</evidence>
<protein>
    <submittedName>
        <fullName evidence="12">Arsenic transporter</fullName>
    </submittedName>
</protein>
<dbReference type="RefSeq" id="WP_244804103.1">
    <property type="nucleotide sequence ID" value="NZ_JALIEA010000012.1"/>
</dbReference>
<evidence type="ECO:0000313" key="12">
    <source>
        <dbReference type="EMBL" id="MCJ7858378.1"/>
    </source>
</evidence>
<keyword evidence="6 10" id="KW-0812">Transmembrane</keyword>
<comment type="similarity">
    <text evidence="3">Belongs to the CitM (TC 2.A.11) transporter family.</text>
</comment>
<keyword evidence="5" id="KW-1003">Cell membrane</keyword>
<evidence type="ECO:0000256" key="5">
    <source>
        <dbReference type="ARBA" id="ARBA00022475"/>
    </source>
</evidence>
<keyword evidence="9 10" id="KW-0472">Membrane</keyword>
<evidence type="ECO:0000256" key="7">
    <source>
        <dbReference type="ARBA" id="ARBA00022849"/>
    </source>
</evidence>
<feature type="transmembrane region" description="Helical" evidence="10">
    <location>
        <begin position="225"/>
        <end position="241"/>
    </location>
</feature>
<feature type="domain" description="Citrate transporter-like" evidence="11">
    <location>
        <begin position="10"/>
        <end position="353"/>
    </location>
</feature>
<dbReference type="PANTHER" id="PTHR43302">
    <property type="entry name" value="TRANSPORTER ARSB-RELATED"/>
    <property type="match status" value="1"/>
</dbReference>
<evidence type="ECO:0000256" key="6">
    <source>
        <dbReference type="ARBA" id="ARBA00022692"/>
    </source>
</evidence>
<feature type="transmembrane region" description="Helical" evidence="10">
    <location>
        <begin position="375"/>
        <end position="399"/>
    </location>
</feature>
<keyword evidence="7" id="KW-0059">Arsenical resistance</keyword>